<dbReference type="EMBL" id="CM000785">
    <property type="protein sequence ID" value="AQL05539.1"/>
    <property type="molecule type" value="Genomic_DNA"/>
</dbReference>
<dbReference type="SUPFAM" id="SSF48113">
    <property type="entry name" value="Heme-dependent peroxidases"/>
    <property type="match status" value="1"/>
</dbReference>
<evidence type="ECO:0000256" key="1">
    <source>
        <dbReference type="ARBA" id="ARBA00022837"/>
    </source>
</evidence>
<dbReference type="InterPro" id="IPR001086">
    <property type="entry name" value="Preph_deHydtase"/>
</dbReference>
<dbReference type="InterPro" id="IPR045168">
    <property type="entry name" value="YTH_prot"/>
</dbReference>
<dbReference type="PROSITE" id="PS51171">
    <property type="entry name" value="PREPHENATE_DEHYDR_3"/>
    <property type="match status" value="1"/>
</dbReference>
<evidence type="ECO:0000313" key="4">
    <source>
        <dbReference type="EMBL" id="AQL05539.1"/>
    </source>
</evidence>
<dbReference type="InterPro" id="IPR010255">
    <property type="entry name" value="Haem_peroxidase_sf"/>
</dbReference>
<proteinExistence type="inferred from homology"/>
<name>A0A1D6P6Q8_MAIZE</name>
<dbReference type="eggNOG" id="KOG1901">
    <property type="taxonomic scope" value="Eukaryota"/>
</dbReference>
<evidence type="ECO:0000256" key="2">
    <source>
        <dbReference type="RuleBase" id="RU369095"/>
    </source>
</evidence>
<dbReference type="STRING" id="4577.A0A1D6P6Q8"/>
<dbReference type="Gene3D" id="3.10.590.10">
    <property type="entry name" value="ph1033 like domains"/>
    <property type="match status" value="1"/>
</dbReference>
<dbReference type="Pfam" id="PF04146">
    <property type="entry name" value="YTH"/>
    <property type="match status" value="1"/>
</dbReference>
<dbReference type="PaxDb" id="4577-GRMZM2G363789_P01"/>
<gene>
    <name evidence="4" type="ORF">ZEAMMB73_Zm00001d047072</name>
</gene>
<dbReference type="Pfam" id="PF00800">
    <property type="entry name" value="PDT"/>
    <property type="match status" value="1"/>
</dbReference>
<dbReference type="ExpressionAtlas" id="A0A1D6P6Q8">
    <property type="expression patterns" value="baseline and differential"/>
</dbReference>
<dbReference type="GO" id="GO:0004664">
    <property type="term" value="F:prephenate dehydratase activity"/>
    <property type="evidence" value="ECO:0007669"/>
    <property type="project" value="InterPro"/>
</dbReference>
<dbReference type="GO" id="GO:0006979">
    <property type="term" value="P:response to oxidative stress"/>
    <property type="evidence" value="ECO:0007669"/>
    <property type="project" value="InterPro"/>
</dbReference>
<reference evidence="4" key="1">
    <citation type="submission" date="2015-12" db="EMBL/GenBank/DDBJ databases">
        <title>Update maize B73 reference genome by single molecule sequencing technologies.</title>
        <authorList>
            <consortium name="Maize Genome Sequencing Project"/>
            <person name="Ware D."/>
        </authorList>
    </citation>
    <scope>NUCLEOTIDE SEQUENCE</scope>
    <source>
        <tissue evidence="4">Seedling</tissue>
    </source>
</reference>
<dbReference type="PROSITE" id="PS50882">
    <property type="entry name" value="YTH"/>
    <property type="match status" value="1"/>
</dbReference>
<dbReference type="GO" id="GO:0009094">
    <property type="term" value="P:L-phenylalanine biosynthetic process"/>
    <property type="evidence" value="ECO:0007669"/>
    <property type="project" value="InterPro"/>
</dbReference>
<comment type="function">
    <text evidence="2">Specifically recognizes and binds N6-methyladenosine (m6A)-containing RNAs, and regulates mRNA stability. M6A is a modification present at internal sites of mRNAs and some non-coding RNAs and plays a role in mRNA stability and processing.</text>
</comment>
<dbReference type="PANTHER" id="PTHR12357:SF64">
    <property type="entry name" value="YTH DOMAIN-CONTAINING FAMILY PROTEIN"/>
    <property type="match status" value="1"/>
</dbReference>
<dbReference type="GO" id="GO:0020037">
    <property type="term" value="F:heme binding"/>
    <property type="evidence" value="ECO:0007669"/>
    <property type="project" value="InterPro"/>
</dbReference>
<dbReference type="SMR" id="A0A1D6P6Q8"/>
<dbReference type="Gene3D" id="3.40.190.10">
    <property type="entry name" value="Periplasmic binding protein-like II"/>
    <property type="match status" value="1"/>
</dbReference>
<comment type="similarity">
    <text evidence="2">Belongs to the YTHDF family.</text>
</comment>
<organism evidence="4">
    <name type="scientific">Zea mays</name>
    <name type="common">Maize</name>
    <dbReference type="NCBI Taxonomy" id="4577"/>
    <lineage>
        <taxon>Eukaryota</taxon>
        <taxon>Viridiplantae</taxon>
        <taxon>Streptophyta</taxon>
        <taxon>Embryophyta</taxon>
        <taxon>Tracheophyta</taxon>
        <taxon>Spermatophyta</taxon>
        <taxon>Magnoliopsida</taxon>
        <taxon>Liliopsida</taxon>
        <taxon>Poales</taxon>
        <taxon>Poaceae</taxon>
        <taxon>PACMAD clade</taxon>
        <taxon>Panicoideae</taxon>
        <taxon>Andropogonodae</taxon>
        <taxon>Andropogoneae</taxon>
        <taxon>Tripsacinae</taxon>
        <taxon>Zea</taxon>
    </lineage>
</organism>
<dbReference type="InParanoid" id="A0A1D6P6Q8"/>
<accession>A0A1D6P6Q8</accession>
<dbReference type="GO" id="GO:0003729">
    <property type="term" value="F:mRNA binding"/>
    <property type="evidence" value="ECO:0007669"/>
    <property type="project" value="UniProtKB-UniRule"/>
</dbReference>
<evidence type="ECO:0000256" key="3">
    <source>
        <dbReference type="SAM" id="MobiDB-lite"/>
    </source>
</evidence>
<dbReference type="eggNOG" id="KOG2797">
    <property type="taxonomic scope" value="Eukaryota"/>
</dbReference>
<dbReference type="SUPFAM" id="SSF53850">
    <property type="entry name" value="Periplasmic binding protein-like II"/>
    <property type="match status" value="1"/>
</dbReference>
<dbReference type="InterPro" id="IPR007275">
    <property type="entry name" value="YTH_domain"/>
</dbReference>
<sequence>MDAVAVLDAFSAAPWHQLRPTAWCRSTRFASQACHATAPFARDDWQAACAIHASNSTGGDGHDASSNTQPAPRVNGQKPSPALEATPTLMPDELDLVLVSNLPRPLSINDLSPAPMHTPQLRVAYQGVPGANSEATAAKAYPGCDAIPCDQFEVAFQAVELWITDRAVLPMENPLGGRIHRNYDLLLRHRLHIVGEHHGSMYGPGSYKGCQQGSKFGGSTTSWSSVGRRFGTIDLSGNQQRGNMPFCSHNGSLEFMNEQNHGPHATKPKVQGIENTSRDERSEKIVPLIDSELYNRSDFITEYKDAKFFVIKSYTEDHAHRSIKYKVWASTASGNRKLDSSYHAAKEKEEHCPIFLFFSVNGSGQFCGMADMIGSVDFDRSVDYWQQNKWSGQFPVKWHIIKDVPNNLLWHIILENNDNKPVTNSRDTHEVRLGWHDAGTYDKNIIEWPKCSGANGSLRFKVELKHGANADLVNALKLIPPSTTPEPHP</sequence>
<dbReference type="CDD" id="cd21134">
    <property type="entry name" value="YTH"/>
    <property type="match status" value="1"/>
</dbReference>
<dbReference type="GO" id="GO:0004601">
    <property type="term" value="F:peroxidase activity"/>
    <property type="evidence" value="ECO:0007669"/>
    <property type="project" value="InterPro"/>
</dbReference>
<feature type="region of interest" description="Disordered" evidence="3">
    <location>
        <begin position="56"/>
        <end position="86"/>
    </location>
</feature>
<feature type="region of interest" description="Disordered" evidence="3">
    <location>
        <begin position="260"/>
        <end position="279"/>
    </location>
</feature>
<dbReference type="PANTHER" id="PTHR12357">
    <property type="entry name" value="YTH YT521-B HOMOLOGY DOMAIN-CONTAINING"/>
    <property type="match status" value="1"/>
</dbReference>
<keyword evidence="1" id="KW-0106">Calcium</keyword>
<dbReference type="GO" id="GO:1990247">
    <property type="term" value="F:N6-methyladenosine-containing RNA reader activity"/>
    <property type="evidence" value="ECO:0007669"/>
    <property type="project" value="UniProtKB-UniRule"/>
</dbReference>
<protein>
    <recommendedName>
        <fullName evidence="2">YTH domain-containing family protein</fullName>
    </recommendedName>
</protein>
<dbReference type="AlphaFoldDB" id="A0A1D6P6Q8"/>
<keyword evidence="2" id="KW-0694">RNA-binding</keyword>